<dbReference type="InterPro" id="IPR050486">
    <property type="entry name" value="Mannose-1P_guanyltransferase"/>
</dbReference>
<keyword evidence="1" id="KW-0129">CBS domain</keyword>
<dbReference type="RefSeq" id="WP_140587073.1">
    <property type="nucleotide sequence ID" value="NZ_VFRR01000003.1"/>
</dbReference>
<keyword evidence="4" id="KW-1185">Reference proteome</keyword>
<comment type="caution">
    <text evidence="3">The sequence shown here is derived from an EMBL/GenBank/DDBJ whole genome shotgun (WGS) entry which is preliminary data.</text>
</comment>
<dbReference type="PANTHER" id="PTHR22572">
    <property type="entry name" value="SUGAR-1-PHOSPHATE GUANYL TRANSFERASE"/>
    <property type="match status" value="1"/>
</dbReference>
<protein>
    <submittedName>
        <fullName evidence="3">CBS domain-containing protein</fullName>
    </submittedName>
</protein>
<dbReference type="SUPFAM" id="SSF53448">
    <property type="entry name" value="Nucleotide-diphospho-sugar transferases"/>
    <property type="match status" value="1"/>
</dbReference>
<gene>
    <name evidence="3" type="ORF">FJM67_02285</name>
</gene>
<accession>A0A501X331</accession>
<dbReference type="PROSITE" id="PS51371">
    <property type="entry name" value="CBS"/>
    <property type="match status" value="1"/>
</dbReference>
<dbReference type="InterPro" id="IPR029044">
    <property type="entry name" value="Nucleotide-diphossugar_trans"/>
</dbReference>
<dbReference type="InterPro" id="IPR005835">
    <property type="entry name" value="NTP_transferase_dom"/>
</dbReference>
<dbReference type="SUPFAM" id="SSF54631">
    <property type="entry name" value="CBS-domain pair"/>
    <property type="match status" value="1"/>
</dbReference>
<evidence type="ECO:0000256" key="1">
    <source>
        <dbReference type="PROSITE-ProRule" id="PRU00703"/>
    </source>
</evidence>
<evidence type="ECO:0000313" key="4">
    <source>
        <dbReference type="Proteomes" id="UP000315901"/>
    </source>
</evidence>
<organism evidence="3 4">
    <name type="scientific">Maribrevibacterium harenarium</name>
    <dbReference type="NCBI Taxonomy" id="2589817"/>
    <lineage>
        <taxon>Bacteria</taxon>
        <taxon>Pseudomonadati</taxon>
        <taxon>Pseudomonadota</taxon>
        <taxon>Gammaproteobacteria</taxon>
        <taxon>Oceanospirillales</taxon>
        <taxon>Oceanospirillaceae</taxon>
        <taxon>Maribrevibacterium</taxon>
    </lineage>
</organism>
<feature type="domain" description="CBS" evidence="2">
    <location>
        <begin position="1"/>
        <end position="65"/>
    </location>
</feature>
<dbReference type="Pfam" id="PF00483">
    <property type="entry name" value="NTP_transferase"/>
    <property type="match status" value="1"/>
</dbReference>
<dbReference type="Pfam" id="PF00571">
    <property type="entry name" value="CBS"/>
    <property type="match status" value="2"/>
</dbReference>
<name>A0A501X331_9GAMM</name>
<reference evidence="3 4" key="1">
    <citation type="submission" date="2019-06" db="EMBL/GenBank/DDBJ databases">
        <title>A novel bacterium of genus Marinomonas, isolated from coastal sand.</title>
        <authorList>
            <person name="Huang H."/>
            <person name="Mo K."/>
            <person name="Hu Y."/>
        </authorList>
    </citation>
    <scope>NUCLEOTIDE SEQUENCE [LARGE SCALE GENOMIC DNA]</scope>
    <source>
        <strain evidence="3 4">HB171799</strain>
    </source>
</reference>
<dbReference type="Gene3D" id="3.10.580.10">
    <property type="entry name" value="CBS-domain"/>
    <property type="match status" value="1"/>
</dbReference>
<sequence length="357" mass="39837">MQSSRPDENDYTSVIVTGDAPILKAIELINESTYKLVLVCDTSGVLQGVITDGDIRRAILAHTSLEASVSLIMCKTPTYAFLGTPTREMIALMESKKIQALPILDKFHRVVGIETYMHAASRRQVQKSPVFLMAGGFGTRLRPLTQNCPKPLLKIGPRPLLESILLSFVEHGFDTFYISIHYLGDQVKEYFGDGRKWGVSITYVEETSPLGTAGALSLIKEPLSAPVIVMNGDLLTKVDFRALLDFHESTHASATMCVREYTMQVPYGVIELDGSRIVSIKEKPEHHYFVNAGIYVLSPNVVNGLTLGERVDMPDLMTKQVELGESVSTFPLHEYWLDIGRLGDFERAQQEFIEYFN</sequence>
<dbReference type="AlphaFoldDB" id="A0A501X331"/>
<dbReference type="OrthoDB" id="9803871at2"/>
<dbReference type="Gene3D" id="3.90.550.10">
    <property type="entry name" value="Spore Coat Polysaccharide Biosynthesis Protein SpsA, Chain A"/>
    <property type="match status" value="1"/>
</dbReference>
<dbReference type="InterPro" id="IPR000644">
    <property type="entry name" value="CBS_dom"/>
</dbReference>
<dbReference type="CDD" id="cd04607">
    <property type="entry name" value="CBS_pair_NTP_transferase_assoc"/>
    <property type="match status" value="1"/>
</dbReference>
<dbReference type="InterPro" id="IPR046342">
    <property type="entry name" value="CBS_dom_sf"/>
</dbReference>
<evidence type="ECO:0000313" key="3">
    <source>
        <dbReference type="EMBL" id="TPE54905.1"/>
    </source>
</evidence>
<dbReference type="Proteomes" id="UP000315901">
    <property type="component" value="Unassembled WGS sequence"/>
</dbReference>
<evidence type="ECO:0000259" key="2">
    <source>
        <dbReference type="PROSITE" id="PS51371"/>
    </source>
</evidence>
<proteinExistence type="predicted"/>
<dbReference type="CDD" id="cd06426">
    <property type="entry name" value="NTP_transferase_like_2"/>
    <property type="match status" value="1"/>
</dbReference>
<dbReference type="EMBL" id="VFRR01000003">
    <property type="protein sequence ID" value="TPE54905.1"/>
    <property type="molecule type" value="Genomic_DNA"/>
</dbReference>